<evidence type="ECO:0000256" key="1">
    <source>
        <dbReference type="ARBA" id="ARBA00022723"/>
    </source>
</evidence>
<sequence>MVGWCAVPGCNTHEDEDILYHCLPANDVQRCRRWLAAIQKDVNLPVERHKHFLVCEHHFRPEEYENDLMEETMGAKHKKKLKSTAIPTIFPWTDYILKRIQPHRKHLNAAGSGMLLSAVGRLGAKPKVEPGTTTTGAASQRSTSVVQQPAVVPVAFSTQTVKSAVGRLGAKPKVEPGTTTTGAASQRSTSVVQQPAVVPVAFSTQTVKSAVGRLGANTKVEPGTTTTTGAASRRSTSVGQQPAVVPVAFSTQTVKVRLQPLVVSRGTFPLGTDQGSAFKLGRYTI</sequence>
<evidence type="ECO:0000256" key="3">
    <source>
        <dbReference type="ARBA" id="ARBA00022833"/>
    </source>
</evidence>
<protein>
    <recommendedName>
        <fullName evidence="7">THAP-type domain-containing protein</fullName>
    </recommendedName>
</protein>
<keyword evidence="4 5" id="KW-0238">DNA-binding</keyword>
<dbReference type="PROSITE" id="PS50950">
    <property type="entry name" value="ZF_THAP"/>
    <property type="match status" value="1"/>
</dbReference>
<dbReference type="SUPFAM" id="SSF57716">
    <property type="entry name" value="Glucocorticoid receptor-like (DNA-binding domain)"/>
    <property type="match status" value="1"/>
</dbReference>
<evidence type="ECO:0000256" key="5">
    <source>
        <dbReference type="PROSITE-ProRule" id="PRU00309"/>
    </source>
</evidence>
<reference evidence="8" key="2">
    <citation type="submission" date="2025-08" db="UniProtKB">
        <authorList>
            <consortium name="Ensembl"/>
        </authorList>
    </citation>
    <scope>IDENTIFICATION</scope>
</reference>
<dbReference type="SMART" id="SM00980">
    <property type="entry name" value="THAP"/>
    <property type="match status" value="1"/>
</dbReference>
<feature type="domain" description="THAP-type" evidence="7">
    <location>
        <begin position="1"/>
        <end position="90"/>
    </location>
</feature>
<proteinExistence type="predicted"/>
<dbReference type="AlphaFoldDB" id="A0A4W5KXM7"/>
<evidence type="ECO:0000256" key="4">
    <source>
        <dbReference type="ARBA" id="ARBA00023125"/>
    </source>
</evidence>
<feature type="compositionally biased region" description="Low complexity" evidence="6">
    <location>
        <begin position="223"/>
        <end position="236"/>
    </location>
</feature>
<evidence type="ECO:0000313" key="8">
    <source>
        <dbReference type="Ensembl" id="ENSHHUP00000021542.1"/>
    </source>
</evidence>
<evidence type="ECO:0000313" key="9">
    <source>
        <dbReference type="Proteomes" id="UP000314982"/>
    </source>
</evidence>
<evidence type="ECO:0000256" key="2">
    <source>
        <dbReference type="ARBA" id="ARBA00022771"/>
    </source>
</evidence>
<evidence type="ECO:0000256" key="6">
    <source>
        <dbReference type="SAM" id="MobiDB-lite"/>
    </source>
</evidence>
<dbReference type="GeneTree" id="ENSGT00940000162287"/>
<feature type="compositionally biased region" description="Polar residues" evidence="6">
    <location>
        <begin position="177"/>
        <end position="190"/>
    </location>
</feature>
<keyword evidence="3" id="KW-0862">Zinc</keyword>
<name>A0A4W5KXM7_9TELE</name>
<dbReference type="InterPro" id="IPR052224">
    <property type="entry name" value="THAP_domain_protein"/>
</dbReference>
<keyword evidence="9" id="KW-1185">Reference proteome</keyword>
<feature type="region of interest" description="Disordered" evidence="6">
    <location>
        <begin position="168"/>
        <end position="190"/>
    </location>
</feature>
<dbReference type="PANTHER" id="PTHR46927:SF3">
    <property type="entry name" value="THAP-TYPE DOMAIN-CONTAINING PROTEIN"/>
    <property type="match status" value="1"/>
</dbReference>
<dbReference type="InterPro" id="IPR006612">
    <property type="entry name" value="THAP_Znf"/>
</dbReference>
<accession>A0A4W5KXM7</accession>
<dbReference type="Proteomes" id="UP000314982">
    <property type="component" value="Unassembled WGS sequence"/>
</dbReference>
<feature type="region of interest" description="Disordered" evidence="6">
    <location>
        <begin position="218"/>
        <end position="237"/>
    </location>
</feature>
<dbReference type="GO" id="GO:0003677">
    <property type="term" value="F:DNA binding"/>
    <property type="evidence" value="ECO:0007669"/>
    <property type="project" value="UniProtKB-UniRule"/>
</dbReference>
<keyword evidence="2 5" id="KW-0863">Zinc-finger</keyword>
<reference evidence="9" key="1">
    <citation type="submission" date="2018-06" db="EMBL/GenBank/DDBJ databases">
        <title>Genome assembly of Danube salmon.</title>
        <authorList>
            <person name="Macqueen D.J."/>
            <person name="Gundappa M.K."/>
        </authorList>
    </citation>
    <scope>NUCLEOTIDE SEQUENCE [LARGE SCALE GENOMIC DNA]</scope>
</reference>
<reference evidence="8" key="3">
    <citation type="submission" date="2025-09" db="UniProtKB">
        <authorList>
            <consortium name="Ensembl"/>
        </authorList>
    </citation>
    <scope>IDENTIFICATION</scope>
</reference>
<organism evidence="8 9">
    <name type="scientific">Hucho hucho</name>
    <name type="common">huchen</name>
    <dbReference type="NCBI Taxonomy" id="62062"/>
    <lineage>
        <taxon>Eukaryota</taxon>
        <taxon>Metazoa</taxon>
        <taxon>Chordata</taxon>
        <taxon>Craniata</taxon>
        <taxon>Vertebrata</taxon>
        <taxon>Euteleostomi</taxon>
        <taxon>Actinopterygii</taxon>
        <taxon>Neopterygii</taxon>
        <taxon>Teleostei</taxon>
        <taxon>Protacanthopterygii</taxon>
        <taxon>Salmoniformes</taxon>
        <taxon>Salmonidae</taxon>
        <taxon>Salmoninae</taxon>
        <taxon>Hucho</taxon>
    </lineage>
</organism>
<dbReference type="SMART" id="SM00692">
    <property type="entry name" value="DM3"/>
    <property type="match status" value="1"/>
</dbReference>
<dbReference type="Ensembl" id="ENSHHUT00000022351.1">
    <property type="protein sequence ID" value="ENSHHUP00000021542.1"/>
    <property type="gene ID" value="ENSHHUG00000013453.1"/>
</dbReference>
<dbReference type="PANTHER" id="PTHR46927">
    <property type="entry name" value="AGAP005574-PA"/>
    <property type="match status" value="1"/>
</dbReference>
<evidence type="ECO:0000259" key="7">
    <source>
        <dbReference type="PROSITE" id="PS50950"/>
    </source>
</evidence>
<dbReference type="GO" id="GO:0008270">
    <property type="term" value="F:zinc ion binding"/>
    <property type="evidence" value="ECO:0007669"/>
    <property type="project" value="UniProtKB-KW"/>
</dbReference>
<dbReference type="Pfam" id="PF05485">
    <property type="entry name" value="THAP"/>
    <property type="match status" value="1"/>
</dbReference>
<keyword evidence="1" id="KW-0479">Metal-binding</keyword>